<keyword evidence="2" id="KW-1185">Reference proteome</keyword>
<gene>
    <name evidence="1" type="ORF">Vadar_030538</name>
</gene>
<organism evidence="1 2">
    <name type="scientific">Vaccinium darrowii</name>
    <dbReference type="NCBI Taxonomy" id="229202"/>
    <lineage>
        <taxon>Eukaryota</taxon>
        <taxon>Viridiplantae</taxon>
        <taxon>Streptophyta</taxon>
        <taxon>Embryophyta</taxon>
        <taxon>Tracheophyta</taxon>
        <taxon>Spermatophyta</taxon>
        <taxon>Magnoliopsida</taxon>
        <taxon>eudicotyledons</taxon>
        <taxon>Gunneridae</taxon>
        <taxon>Pentapetalae</taxon>
        <taxon>asterids</taxon>
        <taxon>Ericales</taxon>
        <taxon>Ericaceae</taxon>
        <taxon>Vaccinioideae</taxon>
        <taxon>Vaccinieae</taxon>
        <taxon>Vaccinium</taxon>
    </lineage>
</organism>
<accession>A0ACB7XDC3</accession>
<dbReference type="Proteomes" id="UP000828048">
    <property type="component" value="Chromosome 6"/>
</dbReference>
<dbReference type="EMBL" id="CM037156">
    <property type="protein sequence ID" value="KAH7838743.1"/>
    <property type="molecule type" value="Genomic_DNA"/>
</dbReference>
<comment type="caution">
    <text evidence="1">The sequence shown here is derived from an EMBL/GenBank/DDBJ whole genome shotgun (WGS) entry which is preliminary data.</text>
</comment>
<evidence type="ECO:0000313" key="1">
    <source>
        <dbReference type="EMBL" id="KAH7838743.1"/>
    </source>
</evidence>
<proteinExistence type="predicted"/>
<evidence type="ECO:0000313" key="2">
    <source>
        <dbReference type="Proteomes" id="UP000828048"/>
    </source>
</evidence>
<reference evidence="1 2" key="1">
    <citation type="journal article" date="2021" name="Hortic Res">
        <title>High-quality reference genome and annotation aids understanding of berry development for evergreen blueberry (Vaccinium darrowii).</title>
        <authorList>
            <person name="Yu J."/>
            <person name="Hulse-Kemp A.M."/>
            <person name="Babiker E."/>
            <person name="Staton M."/>
        </authorList>
    </citation>
    <scope>NUCLEOTIDE SEQUENCE [LARGE SCALE GENOMIC DNA]</scope>
    <source>
        <strain evidence="2">cv. NJ 8807/NJ 8810</strain>
        <tissue evidence="1">Young leaf</tissue>
    </source>
</reference>
<name>A0ACB7XDC3_9ERIC</name>
<sequence length="414" mass="47556">MIYLWIGQGSILWHQLSREKLRPKEPEEDVGNQILDELTAKGFIEPVYQKCSFVLDSCRMSHFVRSSLANEAKVNGFILDNGLDMDTGFVDDGLCGHTCVVNVGEAIIDGAPQTFEKMKHVYSLYLGRWQNLSTHHIEVVDAKILRQPKKLKNLKFLSLRGISMITELSSFISKLNDMKILDLKACHNLELIPNNISLLKNLTHINMSECYFLEYMPKGIAELSNLEVLKGFIVRDYNYKKEQCTLQDLSRLRNMRKLNIYTNSECFPSQKDLQGGKLRDIHQFHDRPALDRWNVNILRLKFLRELKINWSELRFLFPKCNKKNAPCSPTSRVMKMVFGWTRRTVTFCCSNSISRRPIASAQILWMDEKDIDILLQQQHFKKATSISSNSTSGSGPSAAQNDCNICPIDVIVEE</sequence>
<protein>
    <submittedName>
        <fullName evidence="1">Uncharacterized protein</fullName>
    </submittedName>
</protein>